<reference evidence="1 2" key="1">
    <citation type="journal article" date="2018" name="Front. Plant Sci.">
        <title>Red Clover (Trifolium pratense) and Zigzag Clover (T. medium) - A Picture of Genomic Similarities and Differences.</title>
        <authorList>
            <person name="Dluhosova J."/>
            <person name="Istvanek J."/>
            <person name="Nedelnik J."/>
            <person name="Repkova J."/>
        </authorList>
    </citation>
    <scope>NUCLEOTIDE SEQUENCE [LARGE SCALE GENOMIC DNA]</scope>
    <source>
        <strain evidence="2">cv. 10/8</strain>
        <tissue evidence="1">Leaf</tissue>
    </source>
</reference>
<comment type="caution">
    <text evidence="1">The sequence shown here is derived from an EMBL/GenBank/DDBJ whole genome shotgun (WGS) entry which is preliminary data.</text>
</comment>
<evidence type="ECO:0000313" key="1">
    <source>
        <dbReference type="EMBL" id="MCI89679.1"/>
    </source>
</evidence>
<protein>
    <submittedName>
        <fullName evidence="1">Sulfate transporter</fullName>
    </submittedName>
</protein>
<name>A0A392VQI2_9FABA</name>
<feature type="non-terminal residue" evidence="1">
    <location>
        <position position="43"/>
    </location>
</feature>
<sequence length="43" mass="4463">MTDVLWAQNGVVATVINGEAIPVVKNRIADAGFPELAIIPMGA</sequence>
<evidence type="ECO:0000313" key="2">
    <source>
        <dbReference type="Proteomes" id="UP000265520"/>
    </source>
</evidence>
<dbReference type="Proteomes" id="UP000265520">
    <property type="component" value="Unassembled WGS sequence"/>
</dbReference>
<dbReference type="AlphaFoldDB" id="A0A392VQI2"/>
<organism evidence="1 2">
    <name type="scientific">Trifolium medium</name>
    <dbReference type="NCBI Taxonomy" id="97028"/>
    <lineage>
        <taxon>Eukaryota</taxon>
        <taxon>Viridiplantae</taxon>
        <taxon>Streptophyta</taxon>
        <taxon>Embryophyta</taxon>
        <taxon>Tracheophyta</taxon>
        <taxon>Spermatophyta</taxon>
        <taxon>Magnoliopsida</taxon>
        <taxon>eudicotyledons</taxon>
        <taxon>Gunneridae</taxon>
        <taxon>Pentapetalae</taxon>
        <taxon>rosids</taxon>
        <taxon>fabids</taxon>
        <taxon>Fabales</taxon>
        <taxon>Fabaceae</taxon>
        <taxon>Papilionoideae</taxon>
        <taxon>50 kb inversion clade</taxon>
        <taxon>NPAAA clade</taxon>
        <taxon>Hologalegina</taxon>
        <taxon>IRL clade</taxon>
        <taxon>Trifolieae</taxon>
        <taxon>Trifolium</taxon>
    </lineage>
</organism>
<dbReference type="EMBL" id="LXQA011225283">
    <property type="protein sequence ID" value="MCI89679.1"/>
    <property type="molecule type" value="Genomic_DNA"/>
</dbReference>
<keyword evidence="2" id="KW-1185">Reference proteome</keyword>
<accession>A0A392VQI2</accession>
<proteinExistence type="predicted"/>